<sequence>MRTGSLLAAIAVATACTTGSGDVRQAADTATPASGQEQSTRSPTDPFTIAFGGDVMFEGILRARLDDDPGTALGPIADTLSAADLAMVNLETAVTHGGTPVPGKQFVFRAPPAAFEALDAAGIDVVSIANNHGMDYGEEGLLDTLRYAEEADFPVVGAGRDIDAAYAPHITEVNGSTVAIIGATDVLDEELIPTWTAGEGRPGLASAKYEMRETLIAAVRSASEDTGADTVVVFLHWGLEGSHCPLPHAPDLARDLIGAGADVVVGAHAHVLAPGGYLGDAYVHYGLGNFAFYNFSGPTAESGVLTLTLHDGAVLDDEWLPARIEGGVPIPYEGDSADRARAEWERLRTGCATDLAAVPSDPAAGAPGEGSARPTR</sequence>
<feature type="domain" description="Capsule synthesis protein CapA" evidence="3">
    <location>
        <begin position="48"/>
        <end position="294"/>
    </location>
</feature>
<feature type="region of interest" description="Disordered" evidence="2">
    <location>
        <begin position="24"/>
        <end position="45"/>
    </location>
</feature>
<dbReference type="SMART" id="SM00854">
    <property type="entry name" value="PGA_cap"/>
    <property type="match status" value="1"/>
</dbReference>
<evidence type="ECO:0000256" key="2">
    <source>
        <dbReference type="SAM" id="MobiDB-lite"/>
    </source>
</evidence>
<accession>A0A7W9YL20</accession>
<dbReference type="PANTHER" id="PTHR33393">
    <property type="entry name" value="POLYGLUTAMINE SYNTHESIS ACCESSORY PROTEIN RV0574C-RELATED"/>
    <property type="match status" value="1"/>
</dbReference>
<dbReference type="CDD" id="cd07381">
    <property type="entry name" value="MPP_CapA"/>
    <property type="match status" value="1"/>
</dbReference>
<feature type="compositionally biased region" description="Polar residues" evidence="2">
    <location>
        <begin position="31"/>
        <end position="45"/>
    </location>
</feature>
<dbReference type="PANTHER" id="PTHR33393:SF13">
    <property type="entry name" value="PGA BIOSYNTHESIS PROTEIN CAPA"/>
    <property type="match status" value="1"/>
</dbReference>
<dbReference type="EMBL" id="JACHDS010000001">
    <property type="protein sequence ID" value="MBB6174132.1"/>
    <property type="molecule type" value="Genomic_DNA"/>
</dbReference>
<proteinExistence type="inferred from homology"/>
<name>A0A7W9YL20_9ACTN</name>
<evidence type="ECO:0000313" key="4">
    <source>
        <dbReference type="EMBL" id="MBB6174132.1"/>
    </source>
</evidence>
<dbReference type="Proteomes" id="UP000546642">
    <property type="component" value="Unassembled WGS sequence"/>
</dbReference>
<dbReference type="InterPro" id="IPR029052">
    <property type="entry name" value="Metallo-depent_PP-like"/>
</dbReference>
<dbReference type="Pfam" id="PF09587">
    <property type="entry name" value="PGA_cap"/>
    <property type="match status" value="1"/>
</dbReference>
<comment type="caution">
    <text evidence="4">The sequence shown here is derived from an EMBL/GenBank/DDBJ whole genome shotgun (WGS) entry which is preliminary data.</text>
</comment>
<dbReference type="AlphaFoldDB" id="A0A7W9YL20"/>
<dbReference type="Gene3D" id="3.60.21.10">
    <property type="match status" value="1"/>
</dbReference>
<gene>
    <name evidence="4" type="ORF">HNR23_004192</name>
</gene>
<dbReference type="SUPFAM" id="SSF56300">
    <property type="entry name" value="Metallo-dependent phosphatases"/>
    <property type="match status" value="1"/>
</dbReference>
<dbReference type="RefSeq" id="WP_184077989.1">
    <property type="nucleotide sequence ID" value="NZ_JACHDS010000001.1"/>
</dbReference>
<feature type="region of interest" description="Disordered" evidence="2">
    <location>
        <begin position="356"/>
        <end position="376"/>
    </location>
</feature>
<comment type="similarity">
    <text evidence="1">Belongs to the CapA family.</text>
</comment>
<reference evidence="4 5" key="1">
    <citation type="submission" date="2020-08" db="EMBL/GenBank/DDBJ databases">
        <title>Sequencing the genomes of 1000 actinobacteria strains.</title>
        <authorList>
            <person name="Klenk H.-P."/>
        </authorList>
    </citation>
    <scope>NUCLEOTIDE SEQUENCE [LARGE SCALE GENOMIC DNA]</scope>
    <source>
        <strain evidence="4 5">DSM 46659</strain>
    </source>
</reference>
<evidence type="ECO:0000313" key="5">
    <source>
        <dbReference type="Proteomes" id="UP000546642"/>
    </source>
</evidence>
<dbReference type="PROSITE" id="PS51257">
    <property type="entry name" value="PROKAR_LIPOPROTEIN"/>
    <property type="match status" value="1"/>
</dbReference>
<protein>
    <submittedName>
        <fullName evidence="4">Poly-gamma-glutamate synthesis protein (Capsule biosynthesis protein)</fullName>
    </submittedName>
</protein>
<organism evidence="4 5">
    <name type="scientific">Nocardiopsis mwathae</name>
    <dbReference type="NCBI Taxonomy" id="1472723"/>
    <lineage>
        <taxon>Bacteria</taxon>
        <taxon>Bacillati</taxon>
        <taxon>Actinomycetota</taxon>
        <taxon>Actinomycetes</taxon>
        <taxon>Streptosporangiales</taxon>
        <taxon>Nocardiopsidaceae</taxon>
        <taxon>Nocardiopsis</taxon>
    </lineage>
</organism>
<dbReference type="InterPro" id="IPR052169">
    <property type="entry name" value="CW_Biosynth-Accessory"/>
</dbReference>
<dbReference type="InterPro" id="IPR019079">
    <property type="entry name" value="Capsule_synth_CapA"/>
</dbReference>
<evidence type="ECO:0000259" key="3">
    <source>
        <dbReference type="SMART" id="SM00854"/>
    </source>
</evidence>
<keyword evidence="5" id="KW-1185">Reference proteome</keyword>
<evidence type="ECO:0000256" key="1">
    <source>
        <dbReference type="ARBA" id="ARBA00005662"/>
    </source>
</evidence>